<name>A0A5N4ELF6_BACOV</name>
<evidence type="ECO:0000313" key="2">
    <source>
        <dbReference type="Proteomes" id="UP000435985"/>
    </source>
</evidence>
<comment type="caution">
    <text evidence="1">The sequence shown here is derived from an EMBL/GenBank/DDBJ whole genome shotgun (WGS) entry which is preliminary data.</text>
</comment>
<evidence type="ECO:0000313" key="1">
    <source>
        <dbReference type="EMBL" id="KAA4657103.1"/>
    </source>
</evidence>
<dbReference type="AlphaFoldDB" id="A0A5N4ELF6"/>
<gene>
    <name evidence="1" type="ORF">F3B98_29175</name>
</gene>
<protein>
    <submittedName>
        <fullName evidence="1">Uncharacterized protein</fullName>
    </submittedName>
</protein>
<sequence length="66" mass="7287">MQKPSKLLPDDLHHLMATDCVLPQVALWGKGMVCALKRTRGLNGYLTNQKSISLYVGSTSGMELRI</sequence>
<organism evidence="1 2">
    <name type="scientific">Bacteroides ovatus</name>
    <dbReference type="NCBI Taxonomy" id="28116"/>
    <lineage>
        <taxon>Bacteria</taxon>
        <taxon>Pseudomonadati</taxon>
        <taxon>Bacteroidota</taxon>
        <taxon>Bacteroidia</taxon>
        <taxon>Bacteroidales</taxon>
        <taxon>Bacteroidaceae</taxon>
        <taxon>Bacteroides</taxon>
    </lineage>
</organism>
<dbReference type="Proteomes" id="UP000435985">
    <property type="component" value="Unassembled WGS sequence"/>
</dbReference>
<dbReference type="EMBL" id="VWFO01000289">
    <property type="protein sequence ID" value="KAA4657103.1"/>
    <property type="molecule type" value="Genomic_DNA"/>
</dbReference>
<reference evidence="1 2" key="1">
    <citation type="journal article" date="2019" name="Nat. Med.">
        <title>A library of human gut bacterial isolates paired with longitudinal multiomics data enables mechanistic microbiome research.</title>
        <authorList>
            <person name="Poyet M."/>
            <person name="Groussin M."/>
            <person name="Gibbons S.M."/>
            <person name="Avila-Pacheco J."/>
            <person name="Jiang X."/>
            <person name="Kearney S.M."/>
            <person name="Perrotta A.R."/>
            <person name="Berdy B."/>
            <person name="Zhao S."/>
            <person name="Lieberman T.D."/>
            <person name="Swanson P.K."/>
            <person name="Smith M."/>
            <person name="Roesemann S."/>
            <person name="Alexander J.E."/>
            <person name="Rich S.A."/>
            <person name="Livny J."/>
            <person name="Vlamakis H."/>
            <person name="Clish C."/>
            <person name="Bullock K."/>
            <person name="Deik A."/>
            <person name="Scott J."/>
            <person name="Pierce K.A."/>
            <person name="Xavier R.J."/>
            <person name="Alm E.J."/>
        </authorList>
    </citation>
    <scope>NUCLEOTIDE SEQUENCE [LARGE SCALE GENOMIC DNA]</scope>
    <source>
        <strain evidence="1 2">BIOML-A14</strain>
    </source>
</reference>
<accession>A0A5N4ELF6</accession>
<proteinExistence type="predicted"/>